<dbReference type="HOGENOM" id="CLU_1322987_0_0_1"/>
<organism evidence="2">
    <name type="scientific">Albugo laibachii Nc14</name>
    <dbReference type="NCBI Taxonomy" id="890382"/>
    <lineage>
        <taxon>Eukaryota</taxon>
        <taxon>Sar</taxon>
        <taxon>Stramenopiles</taxon>
        <taxon>Oomycota</taxon>
        <taxon>Peronosporomycetes</taxon>
        <taxon>Albuginales</taxon>
        <taxon>Albuginaceae</taxon>
        <taxon>Albugo</taxon>
    </lineage>
</organism>
<keyword evidence="1" id="KW-0472">Membrane</keyword>
<feature type="transmembrane region" description="Helical" evidence="1">
    <location>
        <begin position="20"/>
        <end position="42"/>
    </location>
</feature>
<reference evidence="2" key="2">
    <citation type="submission" date="2011-02" db="EMBL/GenBank/DDBJ databases">
        <authorList>
            <person name="MacLean D."/>
        </authorList>
    </citation>
    <scope>NUCLEOTIDE SEQUENCE</scope>
</reference>
<accession>F0WBW6</accession>
<proteinExistence type="predicted"/>
<evidence type="ECO:0000313" key="2">
    <source>
        <dbReference type="EMBL" id="CCA18645.1"/>
    </source>
</evidence>
<dbReference type="AlphaFoldDB" id="F0WBW6"/>
<dbReference type="EMBL" id="FR824099">
    <property type="protein sequence ID" value="CCA18645.1"/>
    <property type="molecule type" value="Genomic_DNA"/>
</dbReference>
<keyword evidence="1" id="KW-1133">Transmembrane helix</keyword>
<keyword evidence="1" id="KW-0812">Transmembrane</keyword>
<evidence type="ECO:0000256" key="1">
    <source>
        <dbReference type="SAM" id="Phobius"/>
    </source>
</evidence>
<reference evidence="2" key="1">
    <citation type="journal article" date="2011" name="PLoS Biol.">
        <title>Gene gain and loss during evolution of obligate parasitism in the white rust pathogen of Arabidopsis thaliana.</title>
        <authorList>
            <person name="Kemen E."/>
            <person name="Gardiner A."/>
            <person name="Schultz-Larsen T."/>
            <person name="Kemen A.C."/>
            <person name="Balmuth A.L."/>
            <person name="Robert-Seilaniantz A."/>
            <person name="Bailey K."/>
            <person name="Holub E."/>
            <person name="Studholme D.J."/>
            <person name="Maclean D."/>
            <person name="Jones J.D."/>
        </authorList>
    </citation>
    <scope>NUCLEOTIDE SEQUENCE</scope>
</reference>
<sequence>MDGRESSAESSGGNLVGELTSLIVDLFILFYLVLRATFAHYLNIAREAQKNRRVCHVNIDVTTFHINHLMGRKNDGDPDAAFTTFGIMLYIADTHRIIPVASKLAKCQTFTAHECSHWTETAMPILDLTCETVEASDYILTPTEPKVFLFGSKKKSKFKVLDRGTALSMRQMANKVTRATETSVTYIKRKSSSWIGSISDDVKMKRSV</sequence>
<protein>
    <submittedName>
        <fullName evidence="2">AlNc14C54G4154 protein</fullName>
    </submittedName>
</protein>
<name>F0WBW6_9STRA</name>
<gene>
    <name evidence="2" type="primary">AlNc14C54G4154</name>
    <name evidence="2" type="ORF">ALNC14_047880</name>
</gene>